<keyword evidence="2" id="KW-1185">Reference proteome</keyword>
<gene>
    <name evidence="1" type="ORF">GOOTI_214_00060</name>
</gene>
<comment type="caution">
    <text evidence="1">The sequence shown here is derived from an EMBL/GenBank/DDBJ whole genome shotgun (WGS) entry which is preliminary data.</text>
</comment>
<reference evidence="1" key="1">
    <citation type="submission" date="2012-02" db="EMBL/GenBank/DDBJ databases">
        <title>Whole genome shotgun sequence of Gordonia otitidis NBRC 100426.</title>
        <authorList>
            <person name="Yoshida I."/>
            <person name="Hosoyama A."/>
            <person name="Tsuchikane K."/>
            <person name="Katsumata H."/>
            <person name="Yamazaki S."/>
            <person name="Fujita N."/>
        </authorList>
    </citation>
    <scope>NUCLEOTIDE SEQUENCE [LARGE SCALE GENOMIC DNA]</scope>
    <source>
        <strain evidence="1">NBRC 100426</strain>
    </source>
</reference>
<sequence>MKSVEYSAFLHPGIRTEELARRTGLPASVLEANVPRTCYIDDSGRWWKVSDVADLDEWCLVQPDPDCTDPVAGQWRKIVGIERGETTVVFTDSFVWAPLPPTHRVLVRAHPLAISGPW</sequence>
<organism evidence="1 2">
    <name type="scientific">Gordonia otitidis (strain DSM 44809 / CCUG 52243 / JCM 12355 / NBRC 100426 / IFM 10032)</name>
    <dbReference type="NCBI Taxonomy" id="1108044"/>
    <lineage>
        <taxon>Bacteria</taxon>
        <taxon>Bacillati</taxon>
        <taxon>Actinomycetota</taxon>
        <taxon>Actinomycetes</taxon>
        <taxon>Mycobacteriales</taxon>
        <taxon>Gordoniaceae</taxon>
        <taxon>Gordonia</taxon>
    </lineage>
</organism>
<dbReference type="AlphaFoldDB" id="H5TSC2"/>
<accession>H5TSC2</accession>
<evidence type="ECO:0000313" key="1">
    <source>
        <dbReference type="EMBL" id="GAB36380.1"/>
    </source>
</evidence>
<proteinExistence type="predicted"/>
<dbReference type="EMBL" id="BAFB01000214">
    <property type="protein sequence ID" value="GAB36380.1"/>
    <property type="molecule type" value="Genomic_DNA"/>
</dbReference>
<evidence type="ECO:0000313" key="2">
    <source>
        <dbReference type="Proteomes" id="UP000005038"/>
    </source>
</evidence>
<dbReference type="Proteomes" id="UP000005038">
    <property type="component" value="Unassembled WGS sequence"/>
</dbReference>
<name>H5TSC2_GORO1</name>
<protein>
    <submittedName>
        <fullName evidence="1">Uncharacterized protein</fullName>
    </submittedName>
</protein>